<organism evidence="2">
    <name type="scientific">Ostreococcus mediterraneus</name>
    <dbReference type="NCBI Taxonomy" id="1486918"/>
    <lineage>
        <taxon>Eukaryota</taxon>
        <taxon>Viridiplantae</taxon>
        <taxon>Chlorophyta</taxon>
        <taxon>Mamiellophyceae</taxon>
        <taxon>Mamiellales</taxon>
        <taxon>Bathycoccaceae</taxon>
        <taxon>Ostreococcus</taxon>
    </lineage>
</organism>
<feature type="compositionally biased region" description="Low complexity" evidence="1">
    <location>
        <begin position="32"/>
        <end position="49"/>
    </location>
</feature>
<dbReference type="AlphaFoldDB" id="A0A7S0KK61"/>
<proteinExistence type="predicted"/>
<reference evidence="2" key="1">
    <citation type="submission" date="2021-01" db="EMBL/GenBank/DDBJ databases">
        <authorList>
            <person name="Corre E."/>
            <person name="Pelletier E."/>
            <person name="Niang G."/>
            <person name="Scheremetjew M."/>
            <person name="Finn R."/>
            <person name="Kale V."/>
            <person name="Holt S."/>
            <person name="Cochrane G."/>
            <person name="Meng A."/>
            <person name="Brown T."/>
            <person name="Cohen L."/>
        </authorList>
    </citation>
    <scope>NUCLEOTIDE SEQUENCE</scope>
    <source>
        <strain evidence="2">Clade-D-RCC2572</strain>
    </source>
</reference>
<name>A0A7S0KK61_9CHLO</name>
<feature type="region of interest" description="Disordered" evidence="1">
    <location>
        <begin position="18"/>
        <end position="52"/>
    </location>
</feature>
<evidence type="ECO:0000313" key="2">
    <source>
        <dbReference type="EMBL" id="CAD8584117.1"/>
    </source>
</evidence>
<evidence type="ECO:0000256" key="1">
    <source>
        <dbReference type="SAM" id="MobiDB-lite"/>
    </source>
</evidence>
<accession>A0A7S0KK61</accession>
<feature type="region of interest" description="Disordered" evidence="1">
    <location>
        <begin position="75"/>
        <end position="95"/>
    </location>
</feature>
<protein>
    <submittedName>
        <fullName evidence="2">Uncharacterized protein</fullName>
    </submittedName>
</protein>
<gene>
    <name evidence="2" type="ORF">OMED0929_LOCUS4745</name>
</gene>
<dbReference type="EMBL" id="HBEW01005643">
    <property type="protein sequence ID" value="CAD8584117.1"/>
    <property type="molecule type" value="Transcribed_RNA"/>
</dbReference>
<feature type="region of interest" description="Disordered" evidence="1">
    <location>
        <begin position="177"/>
        <end position="251"/>
    </location>
</feature>
<sequence length="251" mass="25346">MGDDLRKKRDAYFAELVESEANAKKKQSGKKTSLTTGANGATGATSGGLKSAPIAVGRARGVGVLKTSGLALKSARASSGGSASTTAGTTTTSSAAATVGAAAKGQTITGIPDAPPGDPCDLDLKKHDGRRYAKFTVPRDVDVGREARVQIFPNGPIVRFVIPASAKGGDTIEFAIEPWTSDDVPPKPPGGVDEDDEEVPPPPPAGEPPVMGWAPPPPPAGGGRFGVPPPPPRAGAIPMGYTNVPPPPPPP</sequence>